<dbReference type="RefSeq" id="WP_162843829.1">
    <property type="nucleotide sequence ID" value="NZ_JACIED010000006.1"/>
</dbReference>
<dbReference type="Proteomes" id="UP000544107">
    <property type="component" value="Unassembled WGS sequence"/>
</dbReference>
<dbReference type="EMBL" id="JACIED010000006">
    <property type="protein sequence ID" value="MBB4009792.1"/>
    <property type="molecule type" value="Genomic_DNA"/>
</dbReference>
<evidence type="ECO:0000256" key="1">
    <source>
        <dbReference type="SAM" id="MobiDB-lite"/>
    </source>
</evidence>
<sequence length="57" mass="5691">MRANLDGSIGTSGLSVAPPVKAGEHETGKPLSAIGAKVALAIADPTHETQNIGTIRA</sequence>
<protein>
    <submittedName>
        <fullName evidence="2">Uncharacterized protein</fullName>
    </submittedName>
</protein>
<gene>
    <name evidence="2" type="ORF">GGQ71_004089</name>
</gene>
<organism evidence="2 3">
    <name type="scientific">Allorhizobium taibaishanense</name>
    <dbReference type="NCBI Taxonomy" id="887144"/>
    <lineage>
        <taxon>Bacteria</taxon>
        <taxon>Pseudomonadati</taxon>
        <taxon>Pseudomonadota</taxon>
        <taxon>Alphaproteobacteria</taxon>
        <taxon>Hyphomicrobiales</taxon>
        <taxon>Rhizobiaceae</taxon>
        <taxon>Rhizobium/Agrobacterium group</taxon>
        <taxon>Allorhizobium</taxon>
    </lineage>
</organism>
<evidence type="ECO:0000313" key="2">
    <source>
        <dbReference type="EMBL" id="MBB4009792.1"/>
    </source>
</evidence>
<feature type="region of interest" description="Disordered" evidence="1">
    <location>
        <begin position="1"/>
        <end position="27"/>
    </location>
</feature>
<name>A0A7W6HS16_9HYPH</name>
<accession>A0A7W6HS16</accession>
<reference evidence="2 3" key="1">
    <citation type="submission" date="2020-08" db="EMBL/GenBank/DDBJ databases">
        <title>Genomic Encyclopedia of Type Strains, Phase IV (KMG-IV): sequencing the most valuable type-strain genomes for metagenomic binning, comparative biology and taxonomic classification.</title>
        <authorList>
            <person name="Goeker M."/>
        </authorList>
    </citation>
    <scope>NUCLEOTIDE SEQUENCE [LARGE SCALE GENOMIC DNA]</scope>
    <source>
        <strain evidence="2 3">DSM 100021</strain>
    </source>
</reference>
<comment type="caution">
    <text evidence="2">The sequence shown here is derived from an EMBL/GenBank/DDBJ whole genome shotgun (WGS) entry which is preliminary data.</text>
</comment>
<evidence type="ECO:0000313" key="3">
    <source>
        <dbReference type="Proteomes" id="UP000544107"/>
    </source>
</evidence>
<dbReference type="AlphaFoldDB" id="A0A7W6HS16"/>
<proteinExistence type="predicted"/>